<dbReference type="RefSeq" id="WP_020225858.1">
    <property type="nucleotide sequence ID" value="NZ_AP031450.1"/>
</dbReference>
<reference evidence="3 4" key="1">
    <citation type="journal article" date="2019" name="Nat. Med.">
        <title>A library of human gut bacterial isolates paired with longitudinal multiomics data enables mechanistic microbiome research.</title>
        <authorList>
            <person name="Poyet M."/>
            <person name="Groussin M."/>
            <person name="Gibbons S.M."/>
            <person name="Avila-Pacheco J."/>
            <person name="Jiang X."/>
            <person name="Kearney S.M."/>
            <person name="Perrotta A.R."/>
            <person name="Berdy B."/>
            <person name="Zhao S."/>
            <person name="Lieberman T.D."/>
            <person name="Swanson P.K."/>
            <person name="Smith M."/>
            <person name="Roesemann S."/>
            <person name="Alexander J.E."/>
            <person name="Rich S.A."/>
            <person name="Livny J."/>
            <person name="Vlamakis H."/>
            <person name="Clish C."/>
            <person name="Bullock K."/>
            <person name="Deik A."/>
            <person name="Scott J."/>
            <person name="Pierce K.A."/>
            <person name="Xavier R.J."/>
            <person name="Alm E.J."/>
        </authorList>
    </citation>
    <scope>NUCLEOTIDE SEQUENCE [LARGE SCALE GENOMIC DNA]</scope>
    <source>
        <strain evidence="1 3">BIOML-A4</strain>
        <strain evidence="2 4">BIOML-A5</strain>
    </source>
</reference>
<dbReference type="EMBL" id="WKPJ01000031">
    <property type="protein sequence ID" value="MSA90658.1"/>
    <property type="molecule type" value="Genomic_DNA"/>
</dbReference>
<comment type="caution">
    <text evidence="1">The sequence shown here is derived from an EMBL/GenBank/DDBJ whole genome shotgun (WGS) entry which is preliminary data.</text>
</comment>
<name>A0A6N7SAR7_9FIRM</name>
<sequence>MKKYIAFIAAKTSYIIRSGTEPIIDRDHFDHRMDSALKASDQKPF</sequence>
<organism evidence="1 3">
    <name type="scientific">Holdemania massiliensis</name>
    <dbReference type="NCBI Taxonomy" id="1468449"/>
    <lineage>
        <taxon>Bacteria</taxon>
        <taxon>Bacillati</taxon>
        <taxon>Bacillota</taxon>
        <taxon>Erysipelotrichia</taxon>
        <taxon>Erysipelotrichales</taxon>
        <taxon>Erysipelotrichaceae</taxon>
        <taxon>Holdemania</taxon>
    </lineage>
</organism>
<keyword evidence="4" id="KW-1185">Reference proteome</keyword>
<dbReference type="Proteomes" id="UP000433575">
    <property type="component" value="Unassembled WGS sequence"/>
</dbReference>
<dbReference type="GeneID" id="42458412"/>
<dbReference type="Proteomes" id="UP000480929">
    <property type="component" value="Unassembled WGS sequence"/>
</dbReference>
<gene>
    <name evidence="2" type="ORF">GKD88_14780</name>
    <name evidence="1" type="ORF">GKE08_15110</name>
</gene>
<evidence type="ECO:0000313" key="2">
    <source>
        <dbReference type="EMBL" id="MSC34388.1"/>
    </source>
</evidence>
<protein>
    <submittedName>
        <fullName evidence="1">Uncharacterized protein</fullName>
    </submittedName>
</protein>
<accession>A0A6N7SAR7</accession>
<evidence type="ECO:0000313" key="1">
    <source>
        <dbReference type="EMBL" id="MSA90658.1"/>
    </source>
</evidence>
<proteinExistence type="predicted"/>
<evidence type="ECO:0000313" key="4">
    <source>
        <dbReference type="Proteomes" id="UP000480929"/>
    </source>
</evidence>
<dbReference type="EMBL" id="WKPI01000033">
    <property type="protein sequence ID" value="MSC34388.1"/>
    <property type="molecule type" value="Genomic_DNA"/>
</dbReference>
<evidence type="ECO:0000313" key="3">
    <source>
        <dbReference type="Proteomes" id="UP000433575"/>
    </source>
</evidence>
<dbReference type="AlphaFoldDB" id="A0A6N7SAR7"/>